<dbReference type="CDD" id="cd00093">
    <property type="entry name" value="HTH_XRE"/>
    <property type="match status" value="1"/>
</dbReference>
<evidence type="ECO:0000313" key="3">
    <source>
        <dbReference type="EMBL" id="MFD1485355.1"/>
    </source>
</evidence>
<reference evidence="4" key="1">
    <citation type="journal article" date="2019" name="Int. J. Syst. Evol. Microbiol.">
        <title>The Global Catalogue of Microorganisms (GCM) 10K type strain sequencing project: providing services to taxonomists for standard genome sequencing and annotation.</title>
        <authorList>
            <consortium name="The Broad Institute Genomics Platform"/>
            <consortium name="The Broad Institute Genome Sequencing Center for Infectious Disease"/>
            <person name="Wu L."/>
            <person name="Ma J."/>
        </authorList>
    </citation>
    <scope>NUCLEOTIDE SEQUENCE [LARGE SCALE GENOMIC DNA]</scope>
    <source>
        <strain evidence="4">CCM 8903</strain>
    </source>
</reference>
<proteinExistence type="predicted"/>
<dbReference type="Pfam" id="PF01381">
    <property type="entry name" value="HTH_3"/>
    <property type="match status" value="1"/>
</dbReference>
<name>A0ABW4EA68_9LACO</name>
<dbReference type="InterPro" id="IPR001387">
    <property type="entry name" value="Cro/C1-type_HTH"/>
</dbReference>
<sequence>MINTSSKEVMMLSLKDVREKRGYTQPELAEKVGVSQSLISQMEQGKKNGSVSTNMKLATFLGVSVEAILHASEFTQSNNQEQEATK</sequence>
<dbReference type="SUPFAM" id="SSF47413">
    <property type="entry name" value="lambda repressor-like DNA-binding domains"/>
    <property type="match status" value="1"/>
</dbReference>
<protein>
    <submittedName>
        <fullName evidence="3">Helix-turn-helix transcriptional regulator</fullName>
    </submittedName>
</protein>
<feature type="domain" description="HTH cro/C1-type" evidence="2">
    <location>
        <begin position="14"/>
        <end position="68"/>
    </location>
</feature>
<evidence type="ECO:0000313" key="4">
    <source>
        <dbReference type="Proteomes" id="UP001597252"/>
    </source>
</evidence>
<organism evidence="3 4">
    <name type="scientific">Lacticaseibacillus baoqingensis</name>
    <dbReference type="NCBI Taxonomy" id="2486013"/>
    <lineage>
        <taxon>Bacteria</taxon>
        <taxon>Bacillati</taxon>
        <taxon>Bacillota</taxon>
        <taxon>Bacilli</taxon>
        <taxon>Lactobacillales</taxon>
        <taxon>Lactobacillaceae</taxon>
        <taxon>Lacticaseibacillus</taxon>
    </lineage>
</organism>
<gene>
    <name evidence="3" type="ORF">ACFQ5J_08950</name>
</gene>
<dbReference type="EMBL" id="JBHTON010000028">
    <property type="protein sequence ID" value="MFD1485355.1"/>
    <property type="molecule type" value="Genomic_DNA"/>
</dbReference>
<keyword evidence="1" id="KW-0238">DNA-binding</keyword>
<dbReference type="PROSITE" id="PS50943">
    <property type="entry name" value="HTH_CROC1"/>
    <property type="match status" value="1"/>
</dbReference>
<evidence type="ECO:0000256" key="1">
    <source>
        <dbReference type="ARBA" id="ARBA00023125"/>
    </source>
</evidence>
<dbReference type="Proteomes" id="UP001597252">
    <property type="component" value="Unassembled WGS sequence"/>
</dbReference>
<comment type="caution">
    <text evidence="3">The sequence shown here is derived from an EMBL/GenBank/DDBJ whole genome shotgun (WGS) entry which is preliminary data.</text>
</comment>
<dbReference type="PANTHER" id="PTHR46558">
    <property type="entry name" value="TRACRIPTIONAL REGULATORY PROTEIN-RELATED-RELATED"/>
    <property type="match status" value="1"/>
</dbReference>
<dbReference type="Gene3D" id="1.10.260.40">
    <property type="entry name" value="lambda repressor-like DNA-binding domains"/>
    <property type="match status" value="1"/>
</dbReference>
<dbReference type="PANTHER" id="PTHR46558:SF4">
    <property type="entry name" value="DNA-BIDING PHAGE PROTEIN"/>
    <property type="match status" value="1"/>
</dbReference>
<keyword evidence="4" id="KW-1185">Reference proteome</keyword>
<dbReference type="SMART" id="SM00530">
    <property type="entry name" value="HTH_XRE"/>
    <property type="match status" value="1"/>
</dbReference>
<dbReference type="RefSeq" id="WP_125751479.1">
    <property type="nucleotide sequence ID" value="NZ_JBHTON010000028.1"/>
</dbReference>
<accession>A0ABW4EA68</accession>
<evidence type="ECO:0000259" key="2">
    <source>
        <dbReference type="PROSITE" id="PS50943"/>
    </source>
</evidence>
<dbReference type="InterPro" id="IPR010982">
    <property type="entry name" value="Lambda_DNA-bd_dom_sf"/>
</dbReference>